<evidence type="ECO:0000256" key="1">
    <source>
        <dbReference type="SAM" id="MobiDB-lite"/>
    </source>
</evidence>
<accession>A0ABR2MNL9</accession>
<evidence type="ECO:0000313" key="3">
    <source>
        <dbReference type="Proteomes" id="UP001412067"/>
    </source>
</evidence>
<name>A0ABR2MNL9_9ASPA</name>
<evidence type="ECO:0000313" key="2">
    <source>
        <dbReference type="EMBL" id="KAK8965179.1"/>
    </source>
</evidence>
<keyword evidence="3" id="KW-1185">Reference proteome</keyword>
<reference evidence="2 3" key="1">
    <citation type="journal article" date="2022" name="Nat. Plants">
        <title>Genomes of leafy and leafless Platanthera orchids illuminate the evolution of mycoheterotrophy.</title>
        <authorList>
            <person name="Li M.H."/>
            <person name="Liu K.W."/>
            <person name="Li Z."/>
            <person name="Lu H.C."/>
            <person name="Ye Q.L."/>
            <person name="Zhang D."/>
            <person name="Wang J.Y."/>
            <person name="Li Y.F."/>
            <person name="Zhong Z.M."/>
            <person name="Liu X."/>
            <person name="Yu X."/>
            <person name="Liu D.K."/>
            <person name="Tu X.D."/>
            <person name="Liu B."/>
            <person name="Hao Y."/>
            <person name="Liao X.Y."/>
            <person name="Jiang Y.T."/>
            <person name="Sun W.H."/>
            <person name="Chen J."/>
            <person name="Chen Y.Q."/>
            <person name="Ai Y."/>
            <person name="Zhai J.W."/>
            <person name="Wu S.S."/>
            <person name="Zhou Z."/>
            <person name="Hsiao Y.Y."/>
            <person name="Wu W.L."/>
            <person name="Chen Y.Y."/>
            <person name="Lin Y.F."/>
            <person name="Hsu J.L."/>
            <person name="Li C.Y."/>
            <person name="Wang Z.W."/>
            <person name="Zhao X."/>
            <person name="Zhong W.Y."/>
            <person name="Ma X.K."/>
            <person name="Ma L."/>
            <person name="Huang J."/>
            <person name="Chen G.Z."/>
            <person name="Huang M.Z."/>
            <person name="Huang L."/>
            <person name="Peng D.H."/>
            <person name="Luo Y.B."/>
            <person name="Zou S.Q."/>
            <person name="Chen S.P."/>
            <person name="Lan S."/>
            <person name="Tsai W.C."/>
            <person name="Van de Peer Y."/>
            <person name="Liu Z.J."/>
        </authorList>
    </citation>
    <scope>NUCLEOTIDE SEQUENCE [LARGE SCALE GENOMIC DNA]</scope>
    <source>
        <strain evidence="2">Lor288</strain>
    </source>
</reference>
<protein>
    <submittedName>
        <fullName evidence="2">Uncharacterized protein</fullName>
    </submittedName>
</protein>
<organism evidence="2 3">
    <name type="scientific">Platanthera guangdongensis</name>
    <dbReference type="NCBI Taxonomy" id="2320717"/>
    <lineage>
        <taxon>Eukaryota</taxon>
        <taxon>Viridiplantae</taxon>
        <taxon>Streptophyta</taxon>
        <taxon>Embryophyta</taxon>
        <taxon>Tracheophyta</taxon>
        <taxon>Spermatophyta</taxon>
        <taxon>Magnoliopsida</taxon>
        <taxon>Liliopsida</taxon>
        <taxon>Asparagales</taxon>
        <taxon>Orchidaceae</taxon>
        <taxon>Orchidoideae</taxon>
        <taxon>Orchideae</taxon>
        <taxon>Orchidinae</taxon>
        <taxon>Platanthera</taxon>
    </lineage>
</organism>
<dbReference type="EMBL" id="JBBWWR010000006">
    <property type="protein sequence ID" value="KAK8965179.1"/>
    <property type="molecule type" value="Genomic_DNA"/>
</dbReference>
<gene>
    <name evidence="2" type="ORF">KSP40_PGU007307</name>
</gene>
<proteinExistence type="predicted"/>
<feature type="compositionally biased region" description="Polar residues" evidence="1">
    <location>
        <begin position="128"/>
        <end position="137"/>
    </location>
</feature>
<feature type="compositionally biased region" description="Basic and acidic residues" evidence="1">
    <location>
        <begin position="103"/>
        <end position="125"/>
    </location>
</feature>
<sequence length="212" mass="23220">MGCYPLGKMVTKAFWKCRGKERRGASRAVILSPPPSYLYSRPRTMMKSVTFTNDTPIIIIPPDSTQTVANAEAAPENSPNNPTTAAATAAATAVSAGAAAKADSAKSTRFRFEEPNQDHEPKKAGSEPSKTGSSSMCPAQLEPTPAQRDPPPCYVMSPLPRWEELPRRREYFSAEYNYYPTPIREGIYNIATDPNRLTTIFSEENPNACSIV</sequence>
<feature type="region of interest" description="Disordered" evidence="1">
    <location>
        <begin position="68"/>
        <end position="153"/>
    </location>
</feature>
<feature type="compositionally biased region" description="Low complexity" evidence="1">
    <location>
        <begin position="69"/>
        <end position="102"/>
    </location>
</feature>
<comment type="caution">
    <text evidence="2">The sequence shown here is derived from an EMBL/GenBank/DDBJ whole genome shotgun (WGS) entry which is preliminary data.</text>
</comment>
<dbReference type="Proteomes" id="UP001412067">
    <property type="component" value="Unassembled WGS sequence"/>
</dbReference>